<name>A0AAD1BK66_PREIN</name>
<feature type="compositionally biased region" description="Low complexity" evidence="1">
    <location>
        <begin position="24"/>
        <end position="35"/>
    </location>
</feature>
<dbReference type="GO" id="GO:0033104">
    <property type="term" value="C:type VI protein secretion system complex"/>
    <property type="evidence" value="ECO:0007669"/>
    <property type="project" value="InterPro"/>
</dbReference>
<dbReference type="EMBL" id="AP014926">
    <property type="protein sequence ID" value="BAR96758.1"/>
    <property type="molecule type" value="Genomic_DNA"/>
</dbReference>
<organism evidence="2 3">
    <name type="scientific">Prevotella intermedia</name>
    <dbReference type="NCBI Taxonomy" id="28131"/>
    <lineage>
        <taxon>Bacteria</taxon>
        <taxon>Pseudomonadati</taxon>
        <taxon>Bacteroidota</taxon>
        <taxon>Bacteroidia</taxon>
        <taxon>Bacteroidales</taxon>
        <taxon>Prevotellaceae</taxon>
        <taxon>Prevotella</taxon>
    </lineage>
</organism>
<evidence type="ECO:0000313" key="2">
    <source>
        <dbReference type="EMBL" id="BAR96758.1"/>
    </source>
</evidence>
<dbReference type="Proteomes" id="UP000067008">
    <property type="component" value="Chromosome 1"/>
</dbReference>
<accession>A0AAD1BK66</accession>
<gene>
    <name evidence="2" type="ORF">PI172_2030</name>
</gene>
<protein>
    <submittedName>
        <fullName evidence="2">Uncharacterized protein</fullName>
    </submittedName>
</protein>
<dbReference type="AlphaFoldDB" id="A0AAD1BK66"/>
<proteinExistence type="predicted"/>
<evidence type="ECO:0000313" key="3">
    <source>
        <dbReference type="Proteomes" id="UP000067008"/>
    </source>
</evidence>
<reference evidence="2 3" key="1">
    <citation type="submission" date="2015-07" db="EMBL/GenBank/DDBJ databases">
        <title>Complete genome sequence of Prevotella intermedia strain 17-2.</title>
        <authorList>
            <person name="Nambu T."/>
        </authorList>
    </citation>
    <scope>NUCLEOTIDE SEQUENCE [LARGE SCALE GENOMIC DNA]</scope>
    <source>
        <strain evidence="2 3">17-2</strain>
    </source>
</reference>
<evidence type="ECO:0000256" key="1">
    <source>
        <dbReference type="SAM" id="MobiDB-lite"/>
    </source>
</evidence>
<dbReference type="InterPro" id="IPR041408">
    <property type="entry name" value="Hcp_Tssd"/>
</dbReference>
<feature type="region of interest" description="Disordered" evidence="1">
    <location>
        <begin position="16"/>
        <end position="35"/>
    </location>
</feature>
<sequence length="90" mass="9742">MGGKEYDVLYSNYEFSRSTDSKGKPSSSISGGRVSVTVESTDDTTAIEAMLNSQFKAVEGKIVYKKTGGGCEDEGDRLQERLHRALQGDA</sequence>
<dbReference type="Pfam" id="PF17642">
    <property type="entry name" value="TssD"/>
    <property type="match status" value="1"/>
</dbReference>